<keyword evidence="3" id="KW-1185">Reference proteome</keyword>
<evidence type="ECO:0000256" key="1">
    <source>
        <dbReference type="SAM" id="Phobius"/>
    </source>
</evidence>
<evidence type="ECO:0000313" key="2">
    <source>
        <dbReference type="EMBL" id="KLV03869.1"/>
    </source>
</evidence>
<proteinExistence type="predicted"/>
<keyword evidence="1" id="KW-0472">Membrane</keyword>
<dbReference type="AlphaFoldDB" id="A0A0J1GWS8"/>
<keyword evidence="1" id="KW-0812">Transmembrane</keyword>
<comment type="caution">
    <text evidence="2">The sequence shown here is derived from an EMBL/GenBank/DDBJ whole genome shotgun (WGS) entry which is preliminary data.</text>
</comment>
<protein>
    <submittedName>
        <fullName evidence="2">Uncharacterized protein</fullName>
    </submittedName>
</protein>
<accession>A0A0J1GWS8</accession>
<organism evidence="2 3">
    <name type="scientific">Photobacterium ganghwense</name>
    <dbReference type="NCBI Taxonomy" id="320778"/>
    <lineage>
        <taxon>Bacteria</taxon>
        <taxon>Pseudomonadati</taxon>
        <taxon>Pseudomonadota</taxon>
        <taxon>Gammaproteobacteria</taxon>
        <taxon>Vibrionales</taxon>
        <taxon>Vibrionaceae</taxon>
        <taxon>Photobacterium</taxon>
    </lineage>
</organism>
<dbReference type="Proteomes" id="UP000035909">
    <property type="component" value="Unassembled WGS sequence"/>
</dbReference>
<dbReference type="OrthoDB" id="6126039at2"/>
<feature type="transmembrane region" description="Helical" evidence="1">
    <location>
        <begin position="527"/>
        <end position="548"/>
    </location>
</feature>
<dbReference type="RefSeq" id="WP_047887866.1">
    <property type="nucleotide sequence ID" value="NZ_LDOU01000037.1"/>
</dbReference>
<feature type="transmembrane region" description="Helical" evidence="1">
    <location>
        <begin position="568"/>
        <end position="587"/>
    </location>
</feature>
<keyword evidence="1" id="KW-1133">Transmembrane helix</keyword>
<reference evidence="2 3" key="1">
    <citation type="submission" date="2015-05" db="EMBL/GenBank/DDBJ databases">
        <title>Photobacterium galathea sp. nov.</title>
        <authorList>
            <person name="Machado H."/>
            <person name="Gram L."/>
        </authorList>
    </citation>
    <scope>NUCLEOTIDE SEQUENCE [LARGE SCALE GENOMIC DNA]</scope>
    <source>
        <strain evidence="2 3">DSM 22954</strain>
    </source>
</reference>
<evidence type="ECO:0000313" key="3">
    <source>
        <dbReference type="Proteomes" id="UP000035909"/>
    </source>
</evidence>
<dbReference type="PATRIC" id="fig|320778.3.peg.5209"/>
<sequence length="674" mass="77358">MINFLFKKSSATRLSGLLLFLLFFIELIYVFLEFSLSGSLLQISTGITVDPEPLEKVENFGRTLSGVGLGLLIFSLIPPRSGFLRQALTLVLTVALSIPVMHFIQDKLVDGIVAMKSTPEDMAKADLAINYRDLMLVNGFRDEHKKSDPIVYDIKDQVTLGLFPILAMHSDILNKLKGDENWYLKISSMKMNYLAKEHARAIRHISRDMEYILKAQQVHALAKSPSLEASLAFVRLTEIIERQGQVAMDKFTREQIAFLREVYKQIDQNKGGKTYFAHKACLDKPYSQRQACFGKIQKVFDKRIQSATESDVYVGIPYTTFFCSDGYTCRDTSVIFKRVYKYVKQDWLNRTGIPLNKNLNETYASGLNSNFISDYTHIWKLIEKPQFFKDVIGNIRQYSKQENLFSNTKSLGGSYDEFAQKFFESVRSDNIVFSEKLPFDFDNYSKPLSMSEFLADRQVKDTYKAIMGEFYVPVSKFSYNNREYDKLLSTNYRNIIQYRMNKFKNIEESYANDPYLRKQGEMYIKMIYIPAVAMSISLLFAMMLLLKLPIRILGLCTLRVEEPKRSKILRVSTLALTPLVVILPFAISSGHSDLKMNDTLTEVLGHQPLPHEDFAYAWFVASQPLTEVGGSISARGYGVYNHPLYVKKSNKDMSLQVERARLSITMSQARQWSK</sequence>
<gene>
    <name evidence="2" type="ORF">ABT57_24355</name>
</gene>
<name>A0A0J1GWS8_9GAMM</name>
<dbReference type="EMBL" id="LDOU01000037">
    <property type="protein sequence ID" value="KLV03869.1"/>
    <property type="molecule type" value="Genomic_DNA"/>
</dbReference>
<feature type="transmembrane region" description="Helical" evidence="1">
    <location>
        <begin position="12"/>
        <end position="32"/>
    </location>
</feature>